<dbReference type="EMBL" id="JAIWYP010000013">
    <property type="protein sequence ID" value="KAH3721252.1"/>
    <property type="molecule type" value="Genomic_DNA"/>
</dbReference>
<accession>A0A9D4CCQ6</accession>
<reference evidence="1" key="1">
    <citation type="journal article" date="2019" name="bioRxiv">
        <title>The Genome of the Zebra Mussel, Dreissena polymorpha: A Resource for Invasive Species Research.</title>
        <authorList>
            <person name="McCartney M.A."/>
            <person name="Auch B."/>
            <person name="Kono T."/>
            <person name="Mallez S."/>
            <person name="Zhang Y."/>
            <person name="Obille A."/>
            <person name="Becker A."/>
            <person name="Abrahante J.E."/>
            <person name="Garbe J."/>
            <person name="Badalamenti J.P."/>
            <person name="Herman A."/>
            <person name="Mangelson H."/>
            <person name="Liachko I."/>
            <person name="Sullivan S."/>
            <person name="Sone E.D."/>
            <person name="Koren S."/>
            <person name="Silverstein K.A.T."/>
            <person name="Beckman K.B."/>
            <person name="Gohl D.M."/>
        </authorList>
    </citation>
    <scope>NUCLEOTIDE SEQUENCE</scope>
    <source>
        <strain evidence="1">Duluth1</strain>
        <tissue evidence="1">Whole animal</tissue>
    </source>
</reference>
<sequence length="58" mass="6007">MMSYGSGKWMGHPGLGLLQAGLVLLLGKIDINGGVVLLLGKIDINGGAVLKTTAQWVM</sequence>
<evidence type="ECO:0000313" key="2">
    <source>
        <dbReference type="Proteomes" id="UP000828390"/>
    </source>
</evidence>
<proteinExistence type="predicted"/>
<reference evidence="1" key="2">
    <citation type="submission" date="2020-11" db="EMBL/GenBank/DDBJ databases">
        <authorList>
            <person name="McCartney M.A."/>
            <person name="Auch B."/>
            <person name="Kono T."/>
            <person name="Mallez S."/>
            <person name="Becker A."/>
            <person name="Gohl D.M."/>
            <person name="Silverstein K.A.T."/>
            <person name="Koren S."/>
            <person name="Bechman K.B."/>
            <person name="Herman A."/>
            <person name="Abrahante J.E."/>
            <person name="Garbe J."/>
        </authorList>
    </citation>
    <scope>NUCLEOTIDE SEQUENCE</scope>
    <source>
        <strain evidence="1">Duluth1</strain>
        <tissue evidence="1">Whole animal</tissue>
    </source>
</reference>
<keyword evidence="2" id="KW-1185">Reference proteome</keyword>
<dbReference type="AlphaFoldDB" id="A0A9D4CCQ6"/>
<gene>
    <name evidence="1" type="ORF">DPMN_064171</name>
</gene>
<name>A0A9D4CCQ6_DREPO</name>
<organism evidence="1 2">
    <name type="scientific">Dreissena polymorpha</name>
    <name type="common">Zebra mussel</name>
    <name type="synonym">Mytilus polymorpha</name>
    <dbReference type="NCBI Taxonomy" id="45954"/>
    <lineage>
        <taxon>Eukaryota</taxon>
        <taxon>Metazoa</taxon>
        <taxon>Spiralia</taxon>
        <taxon>Lophotrochozoa</taxon>
        <taxon>Mollusca</taxon>
        <taxon>Bivalvia</taxon>
        <taxon>Autobranchia</taxon>
        <taxon>Heteroconchia</taxon>
        <taxon>Euheterodonta</taxon>
        <taxon>Imparidentia</taxon>
        <taxon>Neoheterodontei</taxon>
        <taxon>Myida</taxon>
        <taxon>Dreissenoidea</taxon>
        <taxon>Dreissenidae</taxon>
        <taxon>Dreissena</taxon>
    </lineage>
</organism>
<evidence type="ECO:0000313" key="1">
    <source>
        <dbReference type="EMBL" id="KAH3721252.1"/>
    </source>
</evidence>
<comment type="caution">
    <text evidence="1">The sequence shown here is derived from an EMBL/GenBank/DDBJ whole genome shotgun (WGS) entry which is preliminary data.</text>
</comment>
<dbReference type="Proteomes" id="UP000828390">
    <property type="component" value="Unassembled WGS sequence"/>
</dbReference>
<protein>
    <submittedName>
        <fullName evidence="1">Uncharacterized protein</fullName>
    </submittedName>
</protein>